<reference evidence="6" key="1">
    <citation type="submission" date="2020-09" db="EMBL/GenBank/DDBJ databases">
        <title>Genome seq and assembly of Limnohabitants sp.</title>
        <authorList>
            <person name="Chhetri G."/>
        </authorList>
    </citation>
    <scope>NUCLEOTIDE SEQUENCE</scope>
    <source>
        <strain evidence="6">JUR4</strain>
    </source>
</reference>
<keyword evidence="3" id="KW-0238">DNA-binding</keyword>
<evidence type="ECO:0000256" key="2">
    <source>
        <dbReference type="ARBA" id="ARBA00023015"/>
    </source>
</evidence>
<dbReference type="Pfam" id="PF03466">
    <property type="entry name" value="LysR_substrate"/>
    <property type="match status" value="1"/>
</dbReference>
<dbReference type="Gene3D" id="1.10.10.10">
    <property type="entry name" value="Winged helix-like DNA-binding domain superfamily/Winged helix DNA-binding domain"/>
    <property type="match status" value="1"/>
</dbReference>
<dbReference type="InterPro" id="IPR050950">
    <property type="entry name" value="HTH-type_LysR_regulators"/>
</dbReference>
<protein>
    <submittedName>
        <fullName evidence="6">LysR family transcriptional regulator</fullName>
    </submittedName>
</protein>
<comment type="similarity">
    <text evidence="1">Belongs to the LysR transcriptional regulatory family.</text>
</comment>
<organism evidence="6 7">
    <name type="scientific">Limnohabitans radicicola</name>
    <dbReference type="NCBI Taxonomy" id="2771427"/>
    <lineage>
        <taxon>Bacteria</taxon>
        <taxon>Pseudomonadati</taxon>
        <taxon>Pseudomonadota</taxon>
        <taxon>Betaproteobacteria</taxon>
        <taxon>Burkholderiales</taxon>
        <taxon>Comamonadaceae</taxon>
        <taxon>Limnohabitans</taxon>
    </lineage>
</organism>
<dbReference type="InterPro" id="IPR005119">
    <property type="entry name" value="LysR_subst-bd"/>
</dbReference>
<feature type="domain" description="HTH lysR-type" evidence="5">
    <location>
        <begin position="3"/>
        <end position="60"/>
    </location>
</feature>
<dbReference type="GO" id="GO:0003700">
    <property type="term" value="F:DNA-binding transcription factor activity"/>
    <property type="evidence" value="ECO:0007669"/>
    <property type="project" value="InterPro"/>
</dbReference>
<keyword evidence="4" id="KW-0804">Transcription</keyword>
<name>A0A927FI45_9BURK</name>
<sequence length="309" mass="33967">MSISLDDIDYFLAVADEGQVRKAALRLGVSQPAITKGLQRLEKTLGFELFERSVRGMTLTRVAEQFRQRTGALRGVLHDAIKEATDLHLGALGLLRVGVSPLYAQKLFVPAFVQLHRQRPAATVRASVHLNDELWRLLRQGELDMTISSLPAVVPDDLEVIELMHDDVCMVVRHGHPLLDNRRLKLGDLASAQWMLPGPGVAARRHVEARLAQAGLPPPRIALEVSNTSAQMGQILRETDLVSIMSESMLAGPSGQGLEVLPLAQARIRRVVGISLLKQARQQPLLTRFVQLLMEMAPQSAPVQALNAL</sequence>
<evidence type="ECO:0000313" key="7">
    <source>
        <dbReference type="Proteomes" id="UP000647424"/>
    </source>
</evidence>
<dbReference type="PRINTS" id="PR00039">
    <property type="entry name" value="HTHLYSR"/>
</dbReference>
<proteinExistence type="inferred from homology"/>
<dbReference type="InterPro" id="IPR000847">
    <property type="entry name" value="LysR_HTH_N"/>
</dbReference>
<evidence type="ECO:0000256" key="3">
    <source>
        <dbReference type="ARBA" id="ARBA00023125"/>
    </source>
</evidence>
<evidence type="ECO:0000313" key="6">
    <source>
        <dbReference type="EMBL" id="MBD8050942.1"/>
    </source>
</evidence>
<dbReference type="RefSeq" id="WP_191819412.1">
    <property type="nucleotide sequence ID" value="NZ_JACYFT010000002.1"/>
</dbReference>
<dbReference type="AlphaFoldDB" id="A0A927FI45"/>
<evidence type="ECO:0000256" key="1">
    <source>
        <dbReference type="ARBA" id="ARBA00009437"/>
    </source>
</evidence>
<keyword evidence="2" id="KW-0805">Transcription regulation</keyword>
<dbReference type="GO" id="GO:0005829">
    <property type="term" value="C:cytosol"/>
    <property type="evidence" value="ECO:0007669"/>
    <property type="project" value="TreeGrafter"/>
</dbReference>
<dbReference type="PROSITE" id="PS50931">
    <property type="entry name" value="HTH_LYSR"/>
    <property type="match status" value="1"/>
</dbReference>
<dbReference type="Gene3D" id="3.40.190.290">
    <property type="match status" value="1"/>
</dbReference>
<dbReference type="Proteomes" id="UP000647424">
    <property type="component" value="Unassembled WGS sequence"/>
</dbReference>
<dbReference type="EMBL" id="JACYFT010000002">
    <property type="protein sequence ID" value="MBD8050942.1"/>
    <property type="molecule type" value="Genomic_DNA"/>
</dbReference>
<accession>A0A927FI45</accession>
<dbReference type="GO" id="GO:0003677">
    <property type="term" value="F:DNA binding"/>
    <property type="evidence" value="ECO:0007669"/>
    <property type="project" value="UniProtKB-KW"/>
</dbReference>
<dbReference type="InterPro" id="IPR036390">
    <property type="entry name" value="WH_DNA-bd_sf"/>
</dbReference>
<evidence type="ECO:0000256" key="4">
    <source>
        <dbReference type="ARBA" id="ARBA00023163"/>
    </source>
</evidence>
<dbReference type="Pfam" id="PF00126">
    <property type="entry name" value="HTH_1"/>
    <property type="match status" value="1"/>
</dbReference>
<dbReference type="SUPFAM" id="SSF53850">
    <property type="entry name" value="Periplasmic binding protein-like II"/>
    <property type="match status" value="1"/>
</dbReference>
<gene>
    <name evidence="6" type="ORF">IC609_10325</name>
</gene>
<dbReference type="PANTHER" id="PTHR30419">
    <property type="entry name" value="HTH-TYPE TRANSCRIPTIONAL REGULATOR YBHD"/>
    <property type="match status" value="1"/>
</dbReference>
<keyword evidence="7" id="KW-1185">Reference proteome</keyword>
<comment type="caution">
    <text evidence="6">The sequence shown here is derived from an EMBL/GenBank/DDBJ whole genome shotgun (WGS) entry which is preliminary data.</text>
</comment>
<evidence type="ECO:0000259" key="5">
    <source>
        <dbReference type="PROSITE" id="PS50931"/>
    </source>
</evidence>
<dbReference type="InterPro" id="IPR036388">
    <property type="entry name" value="WH-like_DNA-bd_sf"/>
</dbReference>
<dbReference type="SUPFAM" id="SSF46785">
    <property type="entry name" value="Winged helix' DNA-binding domain"/>
    <property type="match status" value="1"/>
</dbReference>